<evidence type="ECO:0008006" key="4">
    <source>
        <dbReference type="Google" id="ProtNLM"/>
    </source>
</evidence>
<dbReference type="EMBL" id="QLOE01000005">
    <property type="protein sequence ID" value="RAO79067.1"/>
    <property type="molecule type" value="Genomic_DNA"/>
</dbReference>
<keyword evidence="1" id="KW-0812">Transmembrane</keyword>
<evidence type="ECO:0000256" key="1">
    <source>
        <dbReference type="SAM" id="Phobius"/>
    </source>
</evidence>
<evidence type="ECO:0000313" key="3">
    <source>
        <dbReference type="Proteomes" id="UP000249782"/>
    </source>
</evidence>
<feature type="transmembrane region" description="Helical" evidence="1">
    <location>
        <begin position="16"/>
        <end position="40"/>
    </location>
</feature>
<dbReference type="Proteomes" id="UP000249782">
    <property type="component" value="Unassembled WGS sequence"/>
</dbReference>
<organism evidence="2 3">
    <name type="scientific">Methanothermobacter tenebrarum</name>
    <dbReference type="NCBI Taxonomy" id="680118"/>
    <lineage>
        <taxon>Archaea</taxon>
        <taxon>Methanobacteriati</taxon>
        <taxon>Methanobacteriota</taxon>
        <taxon>Methanomada group</taxon>
        <taxon>Methanobacteria</taxon>
        <taxon>Methanobacteriales</taxon>
        <taxon>Methanobacteriaceae</taxon>
        <taxon>Methanothermobacter</taxon>
    </lineage>
</organism>
<keyword evidence="1" id="KW-1133">Transmembrane helix</keyword>
<proteinExistence type="predicted"/>
<sequence>MAEEIEIKKKKPKHRWGVYLGGIFILIGTLWLLVALGIVPVVYLRFWPQVLLIIIGILILIKSVG</sequence>
<keyword evidence="1" id="KW-0472">Membrane</keyword>
<reference evidence="2 3" key="1">
    <citation type="submission" date="2018-06" db="EMBL/GenBank/DDBJ databases">
        <title>Draft genome sequence of hyperthermophilic methanogen Methanothermobacter tenebrarum sp. MCM-B 1447.</title>
        <authorList>
            <person name="Pore S.D."/>
            <person name="Dagar S."/>
            <person name="Dhakephalkar P.K."/>
        </authorList>
    </citation>
    <scope>NUCLEOTIDE SEQUENCE [LARGE SCALE GENOMIC DNA]</scope>
    <source>
        <strain evidence="2 3">MCM B 1447</strain>
    </source>
</reference>
<evidence type="ECO:0000313" key="2">
    <source>
        <dbReference type="EMBL" id="RAO79067.1"/>
    </source>
</evidence>
<accession>A0A328P970</accession>
<feature type="transmembrane region" description="Helical" evidence="1">
    <location>
        <begin position="46"/>
        <end position="64"/>
    </location>
</feature>
<keyword evidence="3" id="KW-1185">Reference proteome</keyword>
<name>A0A328P970_9EURY</name>
<dbReference type="AlphaFoldDB" id="A0A328P970"/>
<gene>
    <name evidence="2" type="ORF">DPC56_05020</name>
</gene>
<protein>
    <recommendedName>
        <fullName evidence="4">DUF5668 domain-containing protein</fullName>
    </recommendedName>
</protein>
<comment type="caution">
    <text evidence="2">The sequence shown here is derived from an EMBL/GenBank/DDBJ whole genome shotgun (WGS) entry which is preliminary data.</text>
</comment>